<dbReference type="GO" id="GO:0006062">
    <property type="term" value="P:sorbitol catabolic process"/>
    <property type="evidence" value="ECO:0007669"/>
    <property type="project" value="TreeGrafter"/>
</dbReference>
<dbReference type="InterPro" id="IPR011032">
    <property type="entry name" value="GroES-like_sf"/>
</dbReference>
<dbReference type="Proteomes" id="UP000478008">
    <property type="component" value="Unassembled WGS sequence"/>
</dbReference>
<dbReference type="PANTHER" id="PTHR43161:SF9">
    <property type="entry name" value="SORBITOL DEHYDROGENASE"/>
    <property type="match status" value="1"/>
</dbReference>
<keyword evidence="5" id="KW-0560">Oxidoreductase</keyword>
<evidence type="ECO:0000256" key="6">
    <source>
        <dbReference type="ARBA" id="ARBA00023027"/>
    </source>
</evidence>
<feature type="domain" description="Enoyl reductase (ER)" evidence="8">
    <location>
        <begin position="11"/>
        <end position="348"/>
    </location>
</feature>
<dbReference type="EMBL" id="CABFWN010000001">
    <property type="protein sequence ID" value="VUG16032.1"/>
    <property type="molecule type" value="Genomic_DNA"/>
</dbReference>
<dbReference type="InterPro" id="IPR013154">
    <property type="entry name" value="ADH-like_N"/>
</dbReference>
<reference evidence="9 10" key="1">
    <citation type="submission" date="2019-07" db="EMBL/GenBank/DDBJ databases">
        <authorList>
            <person name="Friedrich A."/>
            <person name="Schacherer J."/>
        </authorList>
    </citation>
    <scope>NUCLEOTIDE SEQUENCE [LARGE SCALE GENOMIC DNA]</scope>
</reference>
<keyword evidence="10" id="KW-1185">Reference proteome</keyword>
<dbReference type="Gene3D" id="3.90.180.10">
    <property type="entry name" value="Medium-chain alcohol dehydrogenases, catalytic domain"/>
    <property type="match status" value="1"/>
</dbReference>
<comment type="similarity">
    <text evidence="2 7">Belongs to the zinc-containing alcohol dehydrogenase family.</text>
</comment>
<evidence type="ECO:0000256" key="3">
    <source>
        <dbReference type="ARBA" id="ARBA00022723"/>
    </source>
</evidence>
<dbReference type="FunFam" id="3.40.50.720:FF:000068">
    <property type="entry name" value="Sorbitol dehydrogenase"/>
    <property type="match status" value="1"/>
</dbReference>
<comment type="cofactor">
    <cofactor evidence="1 7">
        <name>Zn(2+)</name>
        <dbReference type="ChEBI" id="CHEBI:29105"/>
    </cofactor>
</comment>
<keyword evidence="4 7" id="KW-0862">Zinc</keyword>
<dbReference type="SMART" id="SM00829">
    <property type="entry name" value="PKS_ER"/>
    <property type="match status" value="1"/>
</dbReference>
<evidence type="ECO:0000256" key="2">
    <source>
        <dbReference type="ARBA" id="ARBA00008072"/>
    </source>
</evidence>
<gene>
    <name evidence="9" type="primary">XYL2</name>
    <name evidence="9" type="ORF">DEBR0S1_05754G</name>
</gene>
<dbReference type="GO" id="GO:0008270">
    <property type="term" value="F:zinc ion binding"/>
    <property type="evidence" value="ECO:0007669"/>
    <property type="project" value="InterPro"/>
</dbReference>
<evidence type="ECO:0000256" key="5">
    <source>
        <dbReference type="ARBA" id="ARBA00023002"/>
    </source>
</evidence>
<dbReference type="InterPro" id="IPR002328">
    <property type="entry name" value="ADH_Zn_CS"/>
</dbReference>
<dbReference type="PROSITE" id="PS00059">
    <property type="entry name" value="ADH_ZINC"/>
    <property type="match status" value="1"/>
</dbReference>
<proteinExistence type="inferred from homology"/>
<evidence type="ECO:0000256" key="4">
    <source>
        <dbReference type="ARBA" id="ARBA00022833"/>
    </source>
</evidence>
<organism evidence="9 10">
    <name type="scientific">Dekkera bruxellensis</name>
    <name type="common">Brettanomyces custersii</name>
    <dbReference type="NCBI Taxonomy" id="5007"/>
    <lineage>
        <taxon>Eukaryota</taxon>
        <taxon>Fungi</taxon>
        <taxon>Dikarya</taxon>
        <taxon>Ascomycota</taxon>
        <taxon>Saccharomycotina</taxon>
        <taxon>Pichiomycetes</taxon>
        <taxon>Pichiales</taxon>
        <taxon>Pichiaceae</taxon>
        <taxon>Brettanomyces</taxon>
    </lineage>
</organism>
<dbReference type="CDD" id="cd05285">
    <property type="entry name" value="sorbitol_DH"/>
    <property type="match status" value="1"/>
</dbReference>
<dbReference type="PANTHER" id="PTHR43161">
    <property type="entry name" value="SORBITOL DEHYDROGENASE"/>
    <property type="match status" value="1"/>
</dbReference>
<keyword evidence="6" id="KW-0520">NAD</keyword>
<protein>
    <submittedName>
        <fullName evidence="9">DEBR0S1_05754g1_1</fullName>
    </submittedName>
</protein>
<evidence type="ECO:0000256" key="1">
    <source>
        <dbReference type="ARBA" id="ARBA00001947"/>
    </source>
</evidence>
<dbReference type="Pfam" id="PF00107">
    <property type="entry name" value="ADH_zinc_N"/>
    <property type="match status" value="1"/>
</dbReference>
<accession>A0A7D9CXP6</accession>
<dbReference type="InterPro" id="IPR013149">
    <property type="entry name" value="ADH-like_C"/>
</dbReference>
<dbReference type="Gene3D" id="3.40.50.720">
    <property type="entry name" value="NAD(P)-binding Rossmann-like Domain"/>
    <property type="match status" value="1"/>
</dbReference>
<dbReference type="AlphaFoldDB" id="A0A7D9CXP6"/>
<dbReference type="SUPFAM" id="SSF50129">
    <property type="entry name" value="GroES-like"/>
    <property type="match status" value="1"/>
</dbReference>
<dbReference type="InterPro" id="IPR045306">
    <property type="entry name" value="SDH-like"/>
</dbReference>
<keyword evidence="3 7" id="KW-0479">Metal-binding</keyword>
<dbReference type="InterPro" id="IPR020843">
    <property type="entry name" value="ER"/>
</dbReference>
<evidence type="ECO:0000256" key="7">
    <source>
        <dbReference type="RuleBase" id="RU361277"/>
    </source>
</evidence>
<evidence type="ECO:0000259" key="8">
    <source>
        <dbReference type="SMART" id="SM00829"/>
    </source>
</evidence>
<dbReference type="InterPro" id="IPR036291">
    <property type="entry name" value="NAD(P)-bd_dom_sf"/>
</dbReference>
<evidence type="ECO:0000313" key="9">
    <source>
        <dbReference type="EMBL" id="VUG16032.1"/>
    </source>
</evidence>
<dbReference type="SUPFAM" id="SSF51735">
    <property type="entry name" value="NAD(P)-binding Rossmann-fold domains"/>
    <property type="match status" value="1"/>
</dbReference>
<sequence>MQNNPSVVLRGTKDIVFENRPVPHLKDPHYVKIAIKETGICGSDFAYYATGACGSFKMEKPMVLGHESSGVITEVGSAVKTLKVGDRVACEPGVPSRYSYEYKSGHYNLCPYMAFAATPPYDGTLCRYYVLPEDFCVKLPDTVSFEEGALVEPLSVAVHANRRAEVHCGDRLLVMGAGPVGLFIAGVGRAFGAMKVIIVDRVQPRLEFAVKNGFATDYYNSDNKSTEDLAKYINQKWDGESPTVAIDATGAPVCIRTALQVICKGGRYVQVGNGKTTLDKFPIARISENEINVRGSFRYGVNDYETAVGLIATKKINVKPLITHRFSFEHAAEAYEFFTQHKAIKIIISGPSSLKSKL</sequence>
<dbReference type="GO" id="GO:0003939">
    <property type="term" value="F:L-iditol 2-dehydrogenase (NAD+) activity"/>
    <property type="evidence" value="ECO:0007669"/>
    <property type="project" value="TreeGrafter"/>
</dbReference>
<evidence type="ECO:0000313" key="10">
    <source>
        <dbReference type="Proteomes" id="UP000478008"/>
    </source>
</evidence>
<name>A0A7D9CXP6_DEKBR</name>
<dbReference type="Pfam" id="PF08240">
    <property type="entry name" value="ADH_N"/>
    <property type="match status" value="1"/>
</dbReference>